<dbReference type="EMBL" id="JAOPGA020001434">
    <property type="protein sequence ID" value="KAL0488316.1"/>
    <property type="molecule type" value="Genomic_DNA"/>
</dbReference>
<keyword evidence="4" id="KW-1185">Reference proteome</keyword>
<dbReference type="AlphaFoldDB" id="A0AAW2ZHU6"/>
<organism evidence="3 4">
    <name type="scientific">Acrasis kona</name>
    <dbReference type="NCBI Taxonomy" id="1008807"/>
    <lineage>
        <taxon>Eukaryota</taxon>
        <taxon>Discoba</taxon>
        <taxon>Heterolobosea</taxon>
        <taxon>Tetramitia</taxon>
        <taxon>Eutetramitia</taxon>
        <taxon>Acrasidae</taxon>
        <taxon>Acrasis</taxon>
    </lineage>
</organism>
<accession>A0AAW2ZHU6</accession>
<evidence type="ECO:0000256" key="2">
    <source>
        <dbReference type="SAM" id="MobiDB-lite"/>
    </source>
</evidence>
<name>A0AAW2ZHU6_9EUKA</name>
<dbReference type="PANTHER" id="PTHR35870">
    <property type="entry name" value="PROTEIN, PUTATIVE (AFU_ORTHOLOGUE AFUA_5G03330)-RELATED"/>
    <property type="match status" value="1"/>
</dbReference>
<sequence length="448" mass="51435">MDNTTLSTEYGITNKAPTKVTPESNESAKSLVEKDFEDHHIFFNNYRFHNHLTHHILAAYSLGADKDRLDRIYYSHKVAQRSKEPPKYELTLGNWRCHLGDEHAYTDFANFFLDHIQSHGWKTTVTMFAFDPTMFLRLTAGIFHPLIHLGYGLEFQNETMVAEGLAMTAVHETLIDGYINFIKLSPPQSDNTLMNIFNQIVNDPAFDHITNDKPDKADVVVKEHKDLLEKYTDMWFVSPDNLDEKMKELYTFVATTYAATAVRPDTKEVRLNFALMHCLTSVYFLEIFTHHTEEHVISLLRCYLLTMIYLFIAEGRPKLNVNLVESYQSSSTNVSDWDEILTTTINLEDEHAVKAIRALYQAHLLYGHSVIFLNAAQLTVDNVKTVNDWYFSTGYDDVWQPHGFVMNVRDKVLGTIDSLTGLSVETIQLTAFKMLDAINPKRLLSSAE</sequence>
<evidence type="ECO:0000256" key="1">
    <source>
        <dbReference type="ARBA" id="ARBA00023002"/>
    </source>
</evidence>
<feature type="region of interest" description="Disordered" evidence="2">
    <location>
        <begin position="1"/>
        <end position="26"/>
    </location>
</feature>
<comment type="caution">
    <text evidence="3">The sequence shown here is derived from an EMBL/GenBank/DDBJ whole genome shotgun (WGS) entry which is preliminary data.</text>
</comment>
<dbReference type="InterPro" id="IPR025337">
    <property type="entry name" value="Questin_oxidase-like"/>
</dbReference>
<dbReference type="GO" id="GO:0016491">
    <property type="term" value="F:oxidoreductase activity"/>
    <property type="evidence" value="ECO:0007669"/>
    <property type="project" value="UniProtKB-KW"/>
</dbReference>
<keyword evidence="1" id="KW-0560">Oxidoreductase</keyword>
<dbReference type="Pfam" id="PF14027">
    <property type="entry name" value="Questin_oxidase"/>
    <property type="match status" value="1"/>
</dbReference>
<gene>
    <name evidence="3" type="ORF">AKO1_008771</name>
</gene>
<reference evidence="3 4" key="1">
    <citation type="submission" date="2024-03" db="EMBL/GenBank/DDBJ databases">
        <title>The Acrasis kona genome and developmental transcriptomes reveal deep origins of eukaryotic multicellular pathways.</title>
        <authorList>
            <person name="Sheikh S."/>
            <person name="Fu C.-J."/>
            <person name="Brown M.W."/>
            <person name="Baldauf S.L."/>
        </authorList>
    </citation>
    <scope>NUCLEOTIDE SEQUENCE [LARGE SCALE GENOMIC DNA]</scope>
    <source>
        <strain evidence="3 4">ATCC MYA-3509</strain>
    </source>
</reference>
<protein>
    <submittedName>
        <fullName evidence="3">Oxidoreductase</fullName>
    </submittedName>
</protein>
<feature type="compositionally biased region" description="Polar residues" evidence="2">
    <location>
        <begin position="1"/>
        <end position="11"/>
    </location>
</feature>
<proteinExistence type="predicted"/>
<dbReference type="Proteomes" id="UP001431209">
    <property type="component" value="Unassembled WGS sequence"/>
</dbReference>
<evidence type="ECO:0000313" key="4">
    <source>
        <dbReference type="Proteomes" id="UP001431209"/>
    </source>
</evidence>
<evidence type="ECO:0000313" key="3">
    <source>
        <dbReference type="EMBL" id="KAL0488316.1"/>
    </source>
</evidence>
<dbReference type="PANTHER" id="PTHR35870:SF1">
    <property type="entry name" value="PROTEIN, PUTATIVE (AFU_ORTHOLOGUE AFUA_5G03330)-RELATED"/>
    <property type="match status" value="1"/>
</dbReference>